<reference evidence="1" key="1">
    <citation type="journal article" date="2018" name="PLoS Negl. Trop. Dis.">
        <title>Sialome diversity of ticks revealed by RNAseq of single tick salivary glands.</title>
        <authorList>
            <person name="Perner J."/>
            <person name="Kropackova S."/>
            <person name="Kopacek P."/>
            <person name="Ribeiro J.M."/>
        </authorList>
    </citation>
    <scope>NUCLEOTIDE SEQUENCE</scope>
    <source>
        <strain evidence="1">Siblings of single egg batch collected in Ceske Budejovice</strain>
        <tissue evidence="1">Salivary glands</tissue>
    </source>
</reference>
<evidence type="ECO:0000313" key="1">
    <source>
        <dbReference type="EMBL" id="JAR88851.1"/>
    </source>
</evidence>
<organism evidence="1">
    <name type="scientific">Ixodes ricinus</name>
    <name type="common">Common tick</name>
    <name type="synonym">Acarus ricinus</name>
    <dbReference type="NCBI Taxonomy" id="34613"/>
    <lineage>
        <taxon>Eukaryota</taxon>
        <taxon>Metazoa</taxon>
        <taxon>Ecdysozoa</taxon>
        <taxon>Arthropoda</taxon>
        <taxon>Chelicerata</taxon>
        <taxon>Arachnida</taxon>
        <taxon>Acari</taxon>
        <taxon>Parasitiformes</taxon>
        <taxon>Ixodida</taxon>
        <taxon>Ixodoidea</taxon>
        <taxon>Ixodidae</taxon>
        <taxon>Ixodinae</taxon>
        <taxon>Ixodes</taxon>
    </lineage>
</organism>
<sequence length="113" mass="12725">MTASPAIDVSTQVGCSRSLLATLSLSLLFLGGRTVPFALGTTRHGSSALWTREREPTCSASGSSCMTWAPDVVQAHHRRYTSFQLRPRRIRRYEVMEPIKQRRERRSLGLFCL</sequence>
<dbReference type="AlphaFoldDB" id="A0A147BDM1"/>
<name>A0A147BDM1_IXORI</name>
<proteinExistence type="predicted"/>
<accession>A0A147BDM1</accession>
<protein>
    <submittedName>
        <fullName evidence="1">Putative secreted protein</fullName>
    </submittedName>
</protein>
<dbReference type="EMBL" id="GEGO01006553">
    <property type="protein sequence ID" value="JAR88851.1"/>
    <property type="molecule type" value="Transcribed_RNA"/>
</dbReference>